<dbReference type="GO" id="GO:0003989">
    <property type="term" value="F:acetyl-CoA carboxylase activity"/>
    <property type="evidence" value="ECO:0007669"/>
    <property type="project" value="InterPro"/>
</dbReference>
<proteinExistence type="predicted"/>
<dbReference type="KEGG" id="cdip:ERS451417_00592"/>
<dbReference type="Proteomes" id="UP000480222">
    <property type="component" value="Unassembled WGS sequence"/>
</dbReference>
<dbReference type="AlphaFoldDB" id="A0A0D6FKY6"/>
<gene>
    <name evidence="1" type="ORF">CIP107547_00776</name>
</gene>
<evidence type="ECO:0000313" key="2">
    <source>
        <dbReference type="Proteomes" id="UP000480222"/>
    </source>
</evidence>
<dbReference type="InterPro" id="IPR032716">
    <property type="entry name" value="ACC_epsilon"/>
</dbReference>
<dbReference type="GO" id="GO:0004658">
    <property type="term" value="F:propionyl-CoA carboxylase activity"/>
    <property type="evidence" value="ECO:0007669"/>
    <property type="project" value="InterPro"/>
</dbReference>
<comment type="caution">
    <text evidence="1">The sequence shown here is derived from an EMBL/GenBank/DDBJ whole genome shotgun (WGS) entry which is preliminary data.</text>
</comment>
<accession>A0A0D6FKY6</accession>
<evidence type="ECO:0000313" key="1">
    <source>
        <dbReference type="EMBL" id="CAB0591514.1"/>
    </source>
</evidence>
<reference evidence="1 2" key="1">
    <citation type="submission" date="2020-02" db="EMBL/GenBank/DDBJ databases">
        <authorList>
            <person name="Brisse S."/>
        </authorList>
    </citation>
    <scope>NUCLEOTIDE SEQUENCE [LARGE SCALE GENOMIC DNA]</scope>
    <source>
        <strain evidence="1">CIP107547</strain>
    </source>
</reference>
<protein>
    <submittedName>
        <fullName evidence="1">Acyl-CoA carboxylase subunit epsilon</fullName>
    </submittedName>
</protein>
<sequence length="86" mass="9644">MSDSVSDAQAQSTPESAQQKPILRVVKGNPDPTQVATLTALFASMADNAAQQSKQERERNLWGSIEERLQRPRTYNPTAFRNMSFF</sequence>
<dbReference type="GeneID" id="29422878"/>
<dbReference type="RefSeq" id="WP_014318754.1">
    <property type="nucleotide sequence ID" value="NZ_CAJDXI010000003.1"/>
</dbReference>
<name>A0A0D6FKY6_CORDP</name>
<dbReference type="EMBL" id="CADDAV010000010">
    <property type="protein sequence ID" value="CAB0591514.1"/>
    <property type="molecule type" value="Genomic_DNA"/>
</dbReference>
<organism evidence="1 2">
    <name type="scientific">Corynebacterium diphtheriae</name>
    <dbReference type="NCBI Taxonomy" id="1717"/>
    <lineage>
        <taxon>Bacteria</taxon>
        <taxon>Bacillati</taxon>
        <taxon>Actinomycetota</taxon>
        <taxon>Actinomycetes</taxon>
        <taxon>Mycobacteriales</taxon>
        <taxon>Corynebacteriaceae</taxon>
        <taxon>Corynebacterium</taxon>
    </lineage>
</organism>
<dbReference type="Pfam" id="PF13822">
    <property type="entry name" value="ACC_epsilon"/>
    <property type="match status" value="1"/>
</dbReference>